<dbReference type="EMBL" id="CP036455">
    <property type="protein sequence ID" value="QBI56649.1"/>
    <property type="molecule type" value="Genomic_DNA"/>
</dbReference>
<name>A0A4P6QAP5_9ACTN</name>
<feature type="region of interest" description="Disordered" evidence="1">
    <location>
        <begin position="92"/>
        <end position="118"/>
    </location>
</feature>
<feature type="region of interest" description="Disordered" evidence="1">
    <location>
        <begin position="1"/>
        <end position="21"/>
    </location>
</feature>
<evidence type="ECO:0000256" key="1">
    <source>
        <dbReference type="SAM" id="MobiDB-lite"/>
    </source>
</evidence>
<gene>
    <name evidence="2" type="ORF">EKD16_24525</name>
</gene>
<evidence type="ECO:0000313" key="3">
    <source>
        <dbReference type="Proteomes" id="UP000292235"/>
    </source>
</evidence>
<proteinExistence type="predicted"/>
<dbReference type="OrthoDB" id="3434578at2"/>
<dbReference type="Proteomes" id="UP000292235">
    <property type="component" value="Chromosome"/>
</dbReference>
<evidence type="ECO:0000313" key="2">
    <source>
        <dbReference type="EMBL" id="QBI56649.1"/>
    </source>
</evidence>
<dbReference type="AlphaFoldDB" id="A0A4P6QAP5"/>
<feature type="compositionally biased region" description="Polar residues" evidence="1">
    <location>
        <begin position="1"/>
        <end position="14"/>
    </location>
</feature>
<dbReference type="RefSeq" id="WP_131101655.1">
    <property type="nucleotide sequence ID" value="NZ_CP036455.1"/>
</dbReference>
<accession>A0A4P6QAP5</accession>
<reference evidence="2 3" key="1">
    <citation type="submission" date="2019-02" db="EMBL/GenBank/DDBJ databases">
        <authorList>
            <person name="Khodamoradi S."/>
            <person name="Hahnke R.L."/>
            <person name="Kaempfer P."/>
            <person name="Schumann P."/>
            <person name="Rohde M."/>
            <person name="Steinert M."/>
            <person name="Luzhetskyy A."/>
            <person name="Wink J."/>
            <person name="Ruckert C."/>
        </authorList>
    </citation>
    <scope>NUCLEOTIDE SEQUENCE [LARGE SCALE GENOMIC DNA]</scope>
    <source>
        <strain evidence="2 3">M2</strain>
    </source>
</reference>
<protein>
    <submittedName>
        <fullName evidence="2">Uncharacterized protein</fullName>
    </submittedName>
</protein>
<organism evidence="2 3">
    <name type="scientific">Streptomonospora litoralis</name>
    <dbReference type="NCBI Taxonomy" id="2498135"/>
    <lineage>
        <taxon>Bacteria</taxon>
        <taxon>Bacillati</taxon>
        <taxon>Actinomycetota</taxon>
        <taxon>Actinomycetes</taxon>
        <taxon>Streptosporangiales</taxon>
        <taxon>Nocardiopsidaceae</taxon>
        <taxon>Streptomonospora</taxon>
    </lineage>
</organism>
<sequence>MSNPNVPLSTQTPHTPLPRTAERTRHYVQAQPCVPPDYERFCEIHTRHRALWRMTYSAGQPAPYRAHSRHSDGITLAAGDLDTLEFALAQFTPPPPRTRPYLHRSGATAHPDRATTETARTIDPRDVRCLHQMADDLTASAHGHTYWTSEVRETALEMLTRLAAVLGEACGLRATAMAPEERPDRTSCLRPADHEGYHLDACGRSWDTAEEDAR</sequence>
<dbReference type="KEGG" id="strr:EKD16_24525"/>
<keyword evidence="3" id="KW-1185">Reference proteome</keyword>